<dbReference type="EMBL" id="SPVI01000017">
    <property type="protein sequence ID" value="TFW40900.1"/>
    <property type="molecule type" value="Genomic_DNA"/>
</dbReference>
<organism evidence="1 2">
    <name type="scientific">Pseudomonas fluorescens</name>
    <dbReference type="NCBI Taxonomy" id="294"/>
    <lineage>
        <taxon>Bacteria</taxon>
        <taxon>Pseudomonadati</taxon>
        <taxon>Pseudomonadota</taxon>
        <taxon>Gammaproteobacteria</taxon>
        <taxon>Pseudomonadales</taxon>
        <taxon>Pseudomonadaceae</taxon>
        <taxon>Pseudomonas</taxon>
    </lineage>
</organism>
<dbReference type="RefSeq" id="WP_135196862.1">
    <property type="nucleotide sequence ID" value="NZ_SPVI01000017.1"/>
</dbReference>
<evidence type="ECO:0000313" key="2">
    <source>
        <dbReference type="Proteomes" id="UP000297322"/>
    </source>
</evidence>
<sequence>MSAHDRNAARYRRDETLNTWSLRWVLDGNMLLCARCCVGQFARDADQPFQHGAGCVINTEFAKHPWVELRDLLADLAPLPA</sequence>
<proteinExistence type="predicted"/>
<reference evidence="1 2" key="1">
    <citation type="submission" date="2019-03" db="EMBL/GenBank/DDBJ databases">
        <title>Biocontrol and xenobiotic degradation properties of endophytic Pseudomonas fluorescens strain BRZ63.</title>
        <authorList>
            <person name="Chlebek D.A."/>
            <person name="Pinski A."/>
            <person name="Zur J.P."/>
            <person name="Michalska J."/>
            <person name="Hupert-Kocurek K.T."/>
        </authorList>
    </citation>
    <scope>NUCLEOTIDE SEQUENCE [LARGE SCALE GENOMIC DNA]</scope>
    <source>
        <strain evidence="1 2">BRZ63</strain>
    </source>
</reference>
<dbReference type="AlphaFoldDB" id="A0A4Y9TC11"/>
<accession>A0A4Y9TC11</accession>
<name>A0A4Y9TC11_PSEFL</name>
<protein>
    <submittedName>
        <fullName evidence="1">Uncharacterized protein</fullName>
    </submittedName>
</protein>
<evidence type="ECO:0000313" key="1">
    <source>
        <dbReference type="EMBL" id="TFW40900.1"/>
    </source>
</evidence>
<dbReference type="Proteomes" id="UP000297322">
    <property type="component" value="Unassembled WGS sequence"/>
</dbReference>
<comment type="caution">
    <text evidence="1">The sequence shown here is derived from an EMBL/GenBank/DDBJ whole genome shotgun (WGS) entry which is preliminary data.</text>
</comment>
<gene>
    <name evidence="1" type="ORF">E4T65_23930</name>
</gene>